<feature type="transmembrane region" description="Helical" evidence="7">
    <location>
        <begin position="60"/>
        <end position="80"/>
    </location>
</feature>
<evidence type="ECO:0000256" key="3">
    <source>
        <dbReference type="ARBA" id="ARBA00022475"/>
    </source>
</evidence>
<keyword evidence="10" id="KW-1185">Reference proteome</keyword>
<comment type="similarity">
    <text evidence="2">Belongs to the UPF0702 family.</text>
</comment>
<comment type="subcellular location">
    <subcellularLocation>
        <location evidence="1">Cell membrane</location>
        <topology evidence="1">Multi-pass membrane protein</topology>
    </subcellularLocation>
</comment>
<keyword evidence="6 7" id="KW-0472">Membrane</keyword>
<reference evidence="9" key="1">
    <citation type="submission" date="2021-04" db="EMBL/GenBank/DDBJ databases">
        <title>Draft genome sequence of Xylanibacillus composti strain K13.</title>
        <authorList>
            <person name="Uke A."/>
            <person name="Chhe C."/>
            <person name="Baramee S."/>
            <person name="Kosugi A."/>
        </authorList>
    </citation>
    <scope>NUCLEOTIDE SEQUENCE</scope>
    <source>
        <strain evidence="9">K13</strain>
    </source>
</reference>
<dbReference type="Pfam" id="PF07870">
    <property type="entry name" value="DUF1657"/>
    <property type="match status" value="1"/>
</dbReference>
<feature type="transmembrane region" description="Helical" evidence="7">
    <location>
        <begin position="7"/>
        <end position="26"/>
    </location>
</feature>
<evidence type="ECO:0000256" key="5">
    <source>
        <dbReference type="ARBA" id="ARBA00022989"/>
    </source>
</evidence>
<evidence type="ECO:0000313" key="10">
    <source>
        <dbReference type="Proteomes" id="UP000677918"/>
    </source>
</evidence>
<evidence type="ECO:0000256" key="4">
    <source>
        <dbReference type="ARBA" id="ARBA00022692"/>
    </source>
</evidence>
<evidence type="ECO:0000256" key="1">
    <source>
        <dbReference type="ARBA" id="ARBA00004651"/>
    </source>
</evidence>
<feature type="transmembrane region" description="Helical" evidence="7">
    <location>
        <begin position="36"/>
        <end position="54"/>
    </location>
</feature>
<gene>
    <name evidence="9" type="ORF">XYCOK13_25700</name>
</gene>
<keyword evidence="5 7" id="KW-1133">Transmembrane helix</keyword>
<dbReference type="EMBL" id="BOVK01000032">
    <property type="protein sequence ID" value="GIQ69746.1"/>
    <property type="molecule type" value="Genomic_DNA"/>
</dbReference>
<evidence type="ECO:0000256" key="2">
    <source>
        <dbReference type="ARBA" id="ARBA00006448"/>
    </source>
</evidence>
<dbReference type="GO" id="GO:0005886">
    <property type="term" value="C:plasma membrane"/>
    <property type="evidence" value="ECO:0007669"/>
    <property type="project" value="UniProtKB-SubCell"/>
</dbReference>
<dbReference type="PANTHER" id="PTHR34582:SF7">
    <property type="entry name" value="UPF0702 TRANSMEMBRANE PROTEIN YDFS"/>
    <property type="match status" value="1"/>
</dbReference>
<dbReference type="Proteomes" id="UP000677918">
    <property type="component" value="Unassembled WGS sequence"/>
</dbReference>
<proteinExistence type="inferred from homology"/>
<dbReference type="Pfam" id="PF04239">
    <property type="entry name" value="DUF421"/>
    <property type="match status" value="1"/>
</dbReference>
<dbReference type="RefSeq" id="WP_213412538.1">
    <property type="nucleotide sequence ID" value="NZ_BOVK01000032.1"/>
</dbReference>
<accession>A0A8J4H508</accession>
<name>A0A8J4H508_9BACL</name>
<dbReference type="AlphaFoldDB" id="A0A8J4H508"/>
<evidence type="ECO:0000259" key="8">
    <source>
        <dbReference type="Pfam" id="PF04239"/>
    </source>
</evidence>
<evidence type="ECO:0000256" key="6">
    <source>
        <dbReference type="ARBA" id="ARBA00023136"/>
    </source>
</evidence>
<dbReference type="PANTHER" id="PTHR34582">
    <property type="entry name" value="UPF0702 TRANSMEMBRANE PROTEIN YCAP"/>
    <property type="match status" value="1"/>
</dbReference>
<sequence length="288" mass="32331">MPQWLEVALRTFSALVVLFIITRFILGKRQITQLTYFEYITGITIGSIAAFISLHPDQNWMYGLVALLVWAIVMAGIEYFSLKSKRLRSLVEGKGTVLIKDGKIMEENMAKVRYTSEDLLEQLRKKNAFQAADVEFAVLETSGDLSVLMKPNKQPITPAHLGLRLPNQVEPQAVIMDGELITEGLATLGLSPGWLKTELDKQGILQENVYLAQANQYGELYVDLYDDQLKVPSPSARPLLQATLKKCQADLELFALSTQDQKAKNLYANCADQMRQVMEDMEPLLTTS</sequence>
<keyword evidence="3" id="KW-1003">Cell membrane</keyword>
<dbReference type="InterPro" id="IPR012452">
    <property type="entry name" value="DUF1657"/>
</dbReference>
<dbReference type="InterPro" id="IPR023090">
    <property type="entry name" value="UPF0702_alpha/beta_dom_sf"/>
</dbReference>
<evidence type="ECO:0000256" key="7">
    <source>
        <dbReference type="SAM" id="Phobius"/>
    </source>
</evidence>
<dbReference type="InterPro" id="IPR007353">
    <property type="entry name" value="DUF421"/>
</dbReference>
<feature type="domain" description="YetF C-terminal" evidence="8">
    <location>
        <begin position="83"/>
        <end position="214"/>
    </location>
</feature>
<evidence type="ECO:0000313" key="9">
    <source>
        <dbReference type="EMBL" id="GIQ69746.1"/>
    </source>
</evidence>
<organism evidence="9 10">
    <name type="scientific">Xylanibacillus composti</name>
    <dbReference type="NCBI Taxonomy" id="1572762"/>
    <lineage>
        <taxon>Bacteria</taxon>
        <taxon>Bacillati</taxon>
        <taxon>Bacillota</taxon>
        <taxon>Bacilli</taxon>
        <taxon>Bacillales</taxon>
        <taxon>Paenibacillaceae</taxon>
        <taxon>Xylanibacillus</taxon>
    </lineage>
</organism>
<protein>
    <recommendedName>
        <fullName evidence="8">YetF C-terminal domain-containing protein</fullName>
    </recommendedName>
</protein>
<keyword evidence="4 7" id="KW-0812">Transmembrane</keyword>
<comment type="caution">
    <text evidence="9">The sequence shown here is derived from an EMBL/GenBank/DDBJ whole genome shotgun (WGS) entry which is preliminary data.</text>
</comment>
<dbReference type="Gene3D" id="3.30.240.20">
    <property type="entry name" value="bsu07140 like domains"/>
    <property type="match status" value="2"/>
</dbReference>